<keyword evidence="7" id="KW-0808">Transferase</keyword>
<evidence type="ECO:0000256" key="11">
    <source>
        <dbReference type="ARBA" id="ARBA00022786"/>
    </source>
</evidence>
<dbReference type="GO" id="GO:0008270">
    <property type="term" value="F:zinc ion binding"/>
    <property type="evidence" value="ECO:0007669"/>
    <property type="project" value="UniProtKB-KW"/>
</dbReference>
<dbReference type="FunFam" id="3.30.40.10:FF:000019">
    <property type="entry name" value="RBR-type E3 ubiquitin transferase"/>
    <property type="match status" value="1"/>
</dbReference>
<dbReference type="GO" id="GO:0061630">
    <property type="term" value="F:ubiquitin protein ligase activity"/>
    <property type="evidence" value="ECO:0007669"/>
    <property type="project" value="UniProtKB-EC"/>
</dbReference>
<evidence type="ECO:0000256" key="9">
    <source>
        <dbReference type="ARBA" id="ARBA00022737"/>
    </source>
</evidence>
<evidence type="ECO:0000259" key="15">
    <source>
        <dbReference type="PROSITE" id="PS50158"/>
    </source>
</evidence>
<evidence type="ECO:0000256" key="5">
    <source>
        <dbReference type="ARBA" id="ARBA00005884"/>
    </source>
</evidence>
<dbReference type="InterPro" id="IPR013083">
    <property type="entry name" value="Znf_RING/FYVE/PHD"/>
</dbReference>
<dbReference type="CDD" id="cd20346">
    <property type="entry name" value="BRcat_RBR_ANKIB1"/>
    <property type="match status" value="1"/>
</dbReference>
<dbReference type="AlphaFoldDB" id="A0A835KNK6"/>
<keyword evidence="18" id="KW-1185">Reference proteome</keyword>
<dbReference type="GO" id="GO:0016567">
    <property type="term" value="P:protein ubiquitination"/>
    <property type="evidence" value="ECO:0007669"/>
    <property type="project" value="InterPro"/>
</dbReference>
<proteinExistence type="inferred from homology"/>
<dbReference type="InterPro" id="IPR017907">
    <property type="entry name" value="Znf_RING_CS"/>
</dbReference>
<dbReference type="EC" id="2.3.2.31" evidence="6"/>
<evidence type="ECO:0000259" key="16">
    <source>
        <dbReference type="PROSITE" id="PS51873"/>
    </source>
</evidence>
<dbReference type="Pfam" id="PF19422">
    <property type="entry name" value="Ariadne"/>
    <property type="match status" value="1"/>
</dbReference>
<dbReference type="GO" id="GO:0003676">
    <property type="term" value="F:nucleic acid binding"/>
    <property type="evidence" value="ECO:0007669"/>
    <property type="project" value="InterPro"/>
</dbReference>
<feature type="domain" description="RING-type" evidence="16">
    <location>
        <begin position="121"/>
        <end position="334"/>
    </location>
</feature>
<dbReference type="InterPro" id="IPR002867">
    <property type="entry name" value="IBR_dom"/>
</dbReference>
<dbReference type="SUPFAM" id="SSF57850">
    <property type="entry name" value="RING/U-box"/>
    <property type="match status" value="3"/>
</dbReference>
<evidence type="ECO:0000256" key="2">
    <source>
        <dbReference type="ARBA" id="ARBA00001947"/>
    </source>
</evidence>
<comment type="similarity">
    <text evidence="5">Belongs to the RBR family. Ariadne subfamily.</text>
</comment>
<evidence type="ECO:0000256" key="13">
    <source>
        <dbReference type="PROSITE-ProRule" id="PRU00047"/>
    </source>
</evidence>
<keyword evidence="8" id="KW-0479">Metal-binding</keyword>
<evidence type="ECO:0000256" key="7">
    <source>
        <dbReference type="ARBA" id="ARBA00022679"/>
    </source>
</evidence>
<dbReference type="PANTHER" id="PTHR11685">
    <property type="entry name" value="RBR FAMILY RING FINGER AND IBR DOMAIN-CONTAINING"/>
    <property type="match status" value="1"/>
</dbReference>
<dbReference type="Pfam" id="PF01485">
    <property type="entry name" value="IBR"/>
    <property type="match status" value="1"/>
</dbReference>
<feature type="domain" description="CCHC-type" evidence="15">
    <location>
        <begin position="246"/>
        <end position="259"/>
    </location>
</feature>
<dbReference type="InterPro" id="IPR045840">
    <property type="entry name" value="Ariadne"/>
</dbReference>
<comment type="pathway">
    <text evidence="4">Protein modification; protein ubiquitination.</text>
</comment>
<dbReference type="OrthoDB" id="10009520at2759"/>
<comment type="cofactor">
    <cofactor evidence="2">
        <name>Zn(2+)</name>
        <dbReference type="ChEBI" id="CHEBI:29105"/>
    </cofactor>
</comment>
<evidence type="ECO:0000256" key="1">
    <source>
        <dbReference type="ARBA" id="ARBA00001798"/>
    </source>
</evidence>
<keyword evidence="12" id="KW-0862">Zinc</keyword>
<keyword evidence="9" id="KW-0677">Repeat</keyword>
<dbReference type="InterPro" id="IPR001841">
    <property type="entry name" value="Znf_RING"/>
</dbReference>
<comment type="caution">
    <text evidence="17">The sequence shown here is derived from an EMBL/GenBank/DDBJ whole genome shotgun (WGS) entry which is preliminary data.</text>
</comment>
<evidence type="ECO:0000256" key="3">
    <source>
        <dbReference type="ARBA" id="ARBA00003976"/>
    </source>
</evidence>
<evidence type="ECO:0000256" key="10">
    <source>
        <dbReference type="ARBA" id="ARBA00022771"/>
    </source>
</evidence>
<name>A0A835KNK6_9POAL</name>
<dbReference type="InterPro" id="IPR031127">
    <property type="entry name" value="E3_UB_ligase_RBR"/>
</dbReference>
<feature type="domain" description="RING-type" evidence="14">
    <location>
        <begin position="125"/>
        <end position="170"/>
    </location>
</feature>
<dbReference type="PROSITE" id="PS51873">
    <property type="entry name" value="TRIAD"/>
    <property type="match status" value="1"/>
</dbReference>
<evidence type="ECO:0000256" key="8">
    <source>
        <dbReference type="ARBA" id="ARBA00022723"/>
    </source>
</evidence>
<dbReference type="InterPro" id="IPR044066">
    <property type="entry name" value="TRIAD_supradom"/>
</dbReference>
<dbReference type="InterPro" id="IPR001878">
    <property type="entry name" value="Znf_CCHC"/>
</dbReference>
<evidence type="ECO:0000256" key="6">
    <source>
        <dbReference type="ARBA" id="ARBA00012251"/>
    </source>
</evidence>
<comment type="function">
    <text evidence="3">Might act as an E3 ubiquitin-protein ligase, or as part of E3 complex, which accepts ubiquitin from specific E2 ubiquitin-conjugating enzymes and then transfers it to substrates.</text>
</comment>
<keyword evidence="10 13" id="KW-0863">Zinc-finger</keyword>
<accession>A0A835KNK6</accession>
<dbReference type="Pfam" id="PF22191">
    <property type="entry name" value="IBR_1"/>
    <property type="match status" value="1"/>
</dbReference>
<dbReference type="EMBL" id="JACEFO010000718">
    <property type="protein sequence ID" value="KAF8759273.1"/>
    <property type="molecule type" value="Genomic_DNA"/>
</dbReference>
<dbReference type="PROSITE" id="PS50158">
    <property type="entry name" value="ZF_CCHC"/>
    <property type="match status" value="1"/>
</dbReference>
<evidence type="ECO:0000313" key="17">
    <source>
        <dbReference type="EMBL" id="KAF8759273.1"/>
    </source>
</evidence>
<dbReference type="PROSITE" id="PS00518">
    <property type="entry name" value="ZF_RING_1"/>
    <property type="match status" value="1"/>
</dbReference>
<evidence type="ECO:0000259" key="14">
    <source>
        <dbReference type="PROSITE" id="PS50089"/>
    </source>
</evidence>
<protein>
    <recommendedName>
        <fullName evidence="6">RBR-type E3 ubiquitin transferase</fullName>
        <ecNumber evidence="6">2.3.2.31</ecNumber>
    </recommendedName>
</protein>
<dbReference type="CDD" id="cd22583">
    <property type="entry name" value="Rcat_RBR_ARI7-like"/>
    <property type="match status" value="1"/>
</dbReference>
<dbReference type="Gene3D" id="1.20.120.1750">
    <property type="match status" value="1"/>
</dbReference>
<dbReference type="PROSITE" id="PS50089">
    <property type="entry name" value="ZF_RING_2"/>
    <property type="match status" value="1"/>
</dbReference>
<dbReference type="SMART" id="SM00647">
    <property type="entry name" value="IBR"/>
    <property type="match status" value="2"/>
</dbReference>
<comment type="catalytic activity">
    <reaction evidence="1">
        <text>[E2 ubiquitin-conjugating enzyme]-S-ubiquitinyl-L-cysteine + [acceptor protein]-L-lysine = [E2 ubiquitin-conjugating enzyme]-L-cysteine + [acceptor protein]-N(6)-ubiquitinyl-L-lysine.</text>
        <dbReference type="EC" id="2.3.2.31"/>
    </reaction>
</comment>
<evidence type="ECO:0000256" key="4">
    <source>
        <dbReference type="ARBA" id="ARBA00004906"/>
    </source>
</evidence>
<organism evidence="17 18">
    <name type="scientific">Digitaria exilis</name>
    <dbReference type="NCBI Taxonomy" id="1010633"/>
    <lineage>
        <taxon>Eukaryota</taxon>
        <taxon>Viridiplantae</taxon>
        <taxon>Streptophyta</taxon>
        <taxon>Embryophyta</taxon>
        <taxon>Tracheophyta</taxon>
        <taxon>Spermatophyta</taxon>
        <taxon>Magnoliopsida</taxon>
        <taxon>Liliopsida</taxon>
        <taxon>Poales</taxon>
        <taxon>Poaceae</taxon>
        <taxon>PACMAD clade</taxon>
        <taxon>Panicoideae</taxon>
        <taxon>Panicodae</taxon>
        <taxon>Paniceae</taxon>
        <taxon>Anthephorinae</taxon>
        <taxon>Digitaria</taxon>
    </lineage>
</organism>
<gene>
    <name evidence="17" type="ORF">HU200_010309</name>
</gene>
<evidence type="ECO:0000313" key="18">
    <source>
        <dbReference type="Proteomes" id="UP000636709"/>
    </source>
</evidence>
<evidence type="ECO:0000256" key="12">
    <source>
        <dbReference type="ARBA" id="ARBA00022833"/>
    </source>
</evidence>
<reference evidence="17" key="1">
    <citation type="submission" date="2020-07" db="EMBL/GenBank/DDBJ databases">
        <title>Genome sequence and genetic diversity analysis of an under-domesticated orphan crop, white fonio (Digitaria exilis).</title>
        <authorList>
            <person name="Bennetzen J.L."/>
            <person name="Chen S."/>
            <person name="Ma X."/>
            <person name="Wang X."/>
            <person name="Yssel A.E.J."/>
            <person name="Chaluvadi S.R."/>
            <person name="Johnson M."/>
            <person name="Gangashetty P."/>
            <person name="Hamidou F."/>
            <person name="Sanogo M.D."/>
            <person name="Zwaenepoel A."/>
            <person name="Wallace J."/>
            <person name="Van De Peer Y."/>
            <person name="Van Deynze A."/>
        </authorList>
    </citation>
    <scope>NUCLEOTIDE SEQUENCE</scope>
    <source>
        <tissue evidence="17">Leaves</tissue>
    </source>
</reference>
<dbReference type="Proteomes" id="UP000636709">
    <property type="component" value="Unassembled WGS sequence"/>
</dbReference>
<keyword evidence="11" id="KW-0833">Ubl conjugation pathway</keyword>
<dbReference type="Gene3D" id="3.30.40.10">
    <property type="entry name" value="Zinc/RING finger domain, C3HC4 (zinc finger)"/>
    <property type="match status" value="1"/>
</dbReference>
<sequence length="508" mass="56837">MQVPWSPALEGAAQGRSAILAGSPGRRSSGRIGLSRQIVVGGVRDESECQDEITATISDLLSIPRGFAAAFLRHCQWDPEHLQNEWFSDEGRRIRSAVGLLTTSPAAGRHAITVPTALNDMPLTCAICFDAYAPGEMRSAGCSHYYCHGCWRGYVHVAVTDAGSGCLLLRCPDPPCRVPVVRELVDAVATGADRARYATFVVRSFVEEGTSRYVRWCPGPRCALAVRSRPGSGAYEVACRCNHVFCFRCGEEAHRPSSCDTTRAWVVKSTSEGETAKWVLANTKHCPKCKRAIEKNLGCNHMTCGAPCKHEFCWICLGSWKGHAGGYYRCNVYMANPSEFDEETTRREQAKASLERYLHYYERWCAHGASMKKARQDLDGLQGGGLDRVAEEMGRQPTEMDFLLEAYAQIVEARRVLRWTYAYVYYLDPERDEVKRRFCEYLQGVAEESLERLHRCAERKSDDEEGEAEVAFKFEEYVPKLSNLTRVTRSHFAKLVEGFESGLAEVVS</sequence>
<dbReference type="FunFam" id="1.20.120.1750:FF:000027">
    <property type="entry name" value="RBR-type E3 ubiquitin transferase"/>
    <property type="match status" value="1"/>
</dbReference>